<evidence type="ECO:0000256" key="2">
    <source>
        <dbReference type="SAM" id="Phobius"/>
    </source>
</evidence>
<name>A0A2G9NCE6_AQUCT</name>
<organism evidence="4 5">
    <name type="scientific">Aquarana catesbeiana</name>
    <name type="common">American bullfrog</name>
    <name type="synonym">Rana catesbeiana</name>
    <dbReference type="NCBI Taxonomy" id="8400"/>
    <lineage>
        <taxon>Eukaryota</taxon>
        <taxon>Metazoa</taxon>
        <taxon>Chordata</taxon>
        <taxon>Craniata</taxon>
        <taxon>Vertebrata</taxon>
        <taxon>Euteleostomi</taxon>
        <taxon>Amphibia</taxon>
        <taxon>Batrachia</taxon>
        <taxon>Anura</taxon>
        <taxon>Neobatrachia</taxon>
        <taxon>Ranoidea</taxon>
        <taxon>Ranidae</taxon>
        <taxon>Aquarana</taxon>
    </lineage>
</organism>
<evidence type="ECO:0000313" key="5">
    <source>
        <dbReference type="Proteomes" id="UP000228934"/>
    </source>
</evidence>
<dbReference type="AlphaFoldDB" id="A0A2G9NCE6"/>
<dbReference type="Gene3D" id="1.20.1250.20">
    <property type="entry name" value="MFS general substrate transporter like domains"/>
    <property type="match status" value="1"/>
</dbReference>
<gene>
    <name evidence="4" type="ORF">AB205_0132210</name>
</gene>
<dbReference type="OrthoDB" id="8120565at2759"/>
<dbReference type="GO" id="GO:0016020">
    <property type="term" value="C:membrane"/>
    <property type="evidence" value="ECO:0007669"/>
    <property type="project" value="UniProtKB-SubCell"/>
</dbReference>
<proteinExistence type="predicted"/>
<feature type="signal peptide" evidence="3">
    <location>
        <begin position="1"/>
        <end position="21"/>
    </location>
</feature>
<dbReference type="InterPro" id="IPR036259">
    <property type="entry name" value="MFS_trans_sf"/>
</dbReference>
<feature type="transmembrane region" description="Helical" evidence="2">
    <location>
        <begin position="73"/>
        <end position="91"/>
    </location>
</feature>
<accession>A0A2G9NCE6</accession>
<evidence type="ECO:0000256" key="1">
    <source>
        <dbReference type="ARBA" id="ARBA00004141"/>
    </source>
</evidence>
<reference evidence="5" key="1">
    <citation type="journal article" date="2017" name="Nat. Commun.">
        <title>The North American bullfrog draft genome provides insight into hormonal regulation of long noncoding RNA.</title>
        <authorList>
            <person name="Hammond S.A."/>
            <person name="Warren R.L."/>
            <person name="Vandervalk B.P."/>
            <person name="Kucuk E."/>
            <person name="Khan H."/>
            <person name="Gibb E.A."/>
            <person name="Pandoh P."/>
            <person name="Kirk H."/>
            <person name="Zhao Y."/>
            <person name="Jones M."/>
            <person name="Mungall A.J."/>
            <person name="Coope R."/>
            <person name="Pleasance S."/>
            <person name="Moore R.A."/>
            <person name="Holt R.A."/>
            <person name="Round J.M."/>
            <person name="Ohora S."/>
            <person name="Walle B.V."/>
            <person name="Veldhoen N."/>
            <person name="Helbing C.C."/>
            <person name="Birol I."/>
        </authorList>
    </citation>
    <scope>NUCLEOTIDE SEQUENCE [LARGE SCALE GENOMIC DNA]</scope>
</reference>
<keyword evidence="2" id="KW-0812">Transmembrane</keyword>
<protein>
    <submittedName>
        <fullName evidence="4">Uncharacterized protein</fullName>
    </submittedName>
</protein>
<sequence length="100" mass="11554">MGGYSMMSVWAVVFMVALSQQEKVSWMPYLSMVCIFAYILSFGIGPGIYRAINVDVNLQLSLKKNSSLSTMTLIYFQIYKASSVFTFSYFMNRQYIFWCV</sequence>
<evidence type="ECO:0000313" key="4">
    <source>
        <dbReference type="EMBL" id="PIN88352.1"/>
    </source>
</evidence>
<feature type="transmembrane region" description="Helical" evidence="2">
    <location>
        <begin position="29"/>
        <end position="52"/>
    </location>
</feature>
<comment type="subcellular location">
    <subcellularLocation>
        <location evidence="1">Membrane</location>
        <topology evidence="1">Multi-pass membrane protein</topology>
    </subcellularLocation>
</comment>
<keyword evidence="5" id="KW-1185">Reference proteome</keyword>
<dbReference type="EMBL" id="KV923923">
    <property type="protein sequence ID" value="PIN88352.1"/>
    <property type="molecule type" value="Genomic_DNA"/>
</dbReference>
<keyword evidence="3" id="KW-0732">Signal</keyword>
<evidence type="ECO:0000256" key="3">
    <source>
        <dbReference type="SAM" id="SignalP"/>
    </source>
</evidence>
<feature type="chain" id="PRO_5013876824" evidence="3">
    <location>
        <begin position="22"/>
        <end position="100"/>
    </location>
</feature>
<keyword evidence="2" id="KW-0472">Membrane</keyword>
<keyword evidence="2" id="KW-1133">Transmembrane helix</keyword>
<dbReference type="Proteomes" id="UP000228934">
    <property type="component" value="Unassembled WGS sequence"/>
</dbReference>